<dbReference type="Proteomes" id="UP000554286">
    <property type="component" value="Unassembled WGS sequence"/>
</dbReference>
<dbReference type="PANTHER" id="PTHR42852">
    <property type="entry name" value="THIOL:DISULFIDE INTERCHANGE PROTEIN DSBE"/>
    <property type="match status" value="1"/>
</dbReference>
<keyword evidence="2" id="KW-1133">Transmembrane helix</keyword>
<evidence type="ECO:0000313" key="5">
    <source>
        <dbReference type="Proteomes" id="UP000554286"/>
    </source>
</evidence>
<dbReference type="PANTHER" id="PTHR42852:SF18">
    <property type="entry name" value="CHROMOSOME UNDETERMINED SCAFFOLD_47, WHOLE GENOME SHOTGUN SEQUENCE"/>
    <property type="match status" value="1"/>
</dbReference>
<dbReference type="RefSeq" id="WP_184042347.1">
    <property type="nucleotide sequence ID" value="NZ_JACIGK010000002.1"/>
</dbReference>
<dbReference type="PROSITE" id="PS51352">
    <property type="entry name" value="THIOREDOXIN_2"/>
    <property type="match status" value="1"/>
</dbReference>
<dbReference type="Pfam" id="PF00578">
    <property type="entry name" value="AhpC-TSA"/>
    <property type="match status" value="1"/>
</dbReference>
<dbReference type="CDD" id="cd02966">
    <property type="entry name" value="TlpA_like_family"/>
    <property type="match status" value="1"/>
</dbReference>
<gene>
    <name evidence="4" type="ORF">GGD89_000313</name>
</gene>
<sequence length="205" mass="21537">MTVAWTRLPRTRTLILGAIILIGLAVASLTVFLAVSWLTDSARGGPGGGDPAALLRAAAAEGSGAVMTGAAFRDGAGRAVSLADFRGQVVVLNLWATWCGPCLREMPALDRLQAALGGEGVAVVAVSTDRASVSDLRTFFRSQRLRHLPLYHDRAGDLARALALDGLPTTHILDRDGRLLATHKGYLAWDHPGVIAWLRGLVAGG</sequence>
<name>A0A7W6RAS8_9PROT</name>
<feature type="transmembrane region" description="Helical" evidence="2">
    <location>
        <begin position="14"/>
        <end position="38"/>
    </location>
</feature>
<evidence type="ECO:0000256" key="1">
    <source>
        <dbReference type="ARBA" id="ARBA00023284"/>
    </source>
</evidence>
<dbReference type="InterPro" id="IPR017937">
    <property type="entry name" value="Thioredoxin_CS"/>
</dbReference>
<dbReference type="GO" id="GO:0016853">
    <property type="term" value="F:isomerase activity"/>
    <property type="evidence" value="ECO:0007669"/>
    <property type="project" value="UniProtKB-KW"/>
</dbReference>
<dbReference type="InterPro" id="IPR013766">
    <property type="entry name" value="Thioredoxin_domain"/>
</dbReference>
<evidence type="ECO:0000259" key="3">
    <source>
        <dbReference type="PROSITE" id="PS51352"/>
    </source>
</evidence>
<evidence type="ECO:0000256" key="2">
    <source>
        <dbReference type="SAM" id="Phobius"/>
    </source>
</evidence>
<dbReference type="SUPFAM" id="SSF52833">
    <property type="entry name" value="Thioredoxin-like"/>
    <property type="match status" value="1"/>
</dbReference>
<dbReference type="InterPro" id="IPR000866">
    <property type="entry name" value="AhpC/TSA"/>
</dbReference>
<dbReference type="InterPro" id="IPR036249">
    <property type="entry name" value="Thioredoxin-like_sf"/>
</dbReference>
<keyword evidence="2" id="KW-0812">Transmembrane</keyword>
<dbReference type="PROSITE" id="PS00194">
    <property type="entry name" value="THIOREDOXIN_1"/>
    <property type="match status" value="1"/>
</dbReference>
<reference evidence="4 5" key="1">
    <citation type="submission" date="2020-08" db="EMBL/GenBank/DDBJ databases">
        <title>Genome sequencing of Purple Non-Sulfur Bacteria from various extreme environments.</title>
        <authorList>
            <person name="Mayer M."/>
        </authorList>
    </citation>
    <scope>NUCLEOTIDE SEQUENCE [LARGE SCALE GENOMIC DNA]</scope>
    <source>
        <strain evidence="4 5">JA131</strain>
    </source>
</reference>
<keyword evidence="4" id="KW-0413">Isomerase</keyword>
<dbReference type="AlphaFoldDB" id="A0A7W6RAS8"/>
<accession>A0A7W6RAS8</accession>
<dbReference type="GO" id="GO:0015036">
    <property type="term" value="F:disulfide oxidoreductase activity"/>
    <property type="evidence" value="ECO:0007669"/>
    <property type="project" value="UniProtKB-ARBA"/>
</dbReference>
<keyword evidence="1" id="KW-0676">Redox-active center</keyword>
<keyword evidence="2" id="KW-0472">Membrane</keyword>
<dbReference type="Gene3D" id="3.40.30.10">
    <property type="entry name" value="Glutaredoxin"/>
    <property type="match status" value="1"/>
</dbReference>
<protein>
    <submittedName>
        <fullName evidence="4">Thiol-disulfide isomerase/thioredoxin</fullName>
    </submittedName>
</protein>
<evidence type="ECO:0000313" key="4">
    <source>
        <dbReference type="EMBL" id="MBB4264706.1"/>
    </source>
</evidence>
<dbReference type="GO" id="GO:0016209">
    <property type="term" value="F:antioxidant activity"/>
    <property type="evidence" value="ECO:0007669"/>
    <property type="project" value="InterPro"/>
</dbReference>
<dbReference type="InterPro" id="IPR050553">
    <property type="entry name" value="Thioredoxin_ResA/DsbE_sf"/>
</dbReference>
<feature type="domain" description="Thioredoxin" evidence="3">
    <location>
        <begin position="46"/>
        <end position="203"/>
    </location>
</feature>
<organism evidence="4 5">
    <name type="scientific">Roseospira visakhapatnamensis</name>
    <dbReference type="NCBI Taxonomy" id="390880"/>
    <lineage>
        <taxon>Bacteria</taxon>
        <taxon>Pseudomonadati</taxon>
        <taxon>Pseudomonadota</taxon>
        <taxon>Alphaproteobacteria</taxon>
        <taxon>Rhodospirillales</taxon>
        <taxon>Rhodospirillaceae</taxon>
        <taxon>Roseospira</taxon>
    </lineage>
</organism>
<dbReference type="EMBL" id="JACIGK010000002">
    <property type="protein sequence ID" value="MBB4264706.1"/>
    <property type="molecule type" value="Genomic_DNA"/>
</dbReference>
<keyword evidence="5" id="KW-1185">Reference proteome</keyword>
<comment type="caution">
    <text evidence="4">The sequence shown here is derived from an EMBL/GenBank/DDBJ whole genome shotgun (WGS) entry which is preliminary data.</text>
</comment>
<proteinExistence type="predicted"/>